<keyword evidence="2" id="KW-1185">Reference proteome</keyword>
<name>A0A0M8ZYB3_9HYME</name>
<proteinExistence type="predicted"/>
<protein>
    <submittedName>
        <fullName evidence="1">Uncharacterized protein</fullName>
    </submittedName>
</protein>
<accession>A0A0M8ZYB3</accession>
<sequence length="58" mass="7166">MTEKFNKNVGYEGLMNITTTSKYLFAHRHWTMMYHLARMLRFYAISNFRERCPMEIRE</sequence>
<gene>
    <name evidence="1" type="ORF">WN51_02095</name>
</gene>
<dbReference type="EMBL" id="KQ435817">
    <property type="protein sequence ID" value="KOX72566.1"/>
    <property type="molecule type" value="Genomic_DNA"/>
</dbReference>
<dbReference type="Proteomes" id="UP000053105">
    <property type="component" value="Unassembled WGS sequence"/>
</dbReference>
<evidence type="ECO:0000313" key="2">
    <source>
        <dbReference type="Proteomes" id="UP000053105"/>
    </source>
</evidence>
<organism evidence="1 2">
    <name type="scientific">Melipona quadrifasciata</name>
    <dbReference type="NCBI Taxonomy" id="166423"/>
    <lineage>
        <taxon>Eukaryota</taxon>
        <taxon>Metazoa</taxon>
        <taxon>Ecdysozoa</taxon>
        <taxon>Arthropoda</taxon>
        <taxon>Hexapoda</taxon>
        <taxon>Insecta</taxon>
        <taxon>Pterygota</taxon>
        <taxon>Neoptera</taxon>
        <taxon>Endopterygota</taxon>
        <taxon>Hymenoptera</taxon>
        <taxon>Apocrita</taxon>
        <taxon>Aculeata</taxon>
        <taxon>Apoidea</taxon>
        <taxon>Anthophila</taxon>
        <taxon>Apidae</taxon>
        <taxon>Melipona</taxon>
    </lineage>
</organism>
<reference evidence="1 2" key="1">
    <citation type="submission" date="2015-07" db="EMBL/GenBank/DDBJ databases">
        <title>The genome of Melipona quadrifasciata.</title>
        <authorList>
            <person name="Pan H."/>
            <person name="Kapheim K."/>
        </authorList>
    </citation>
    <scope>NUCLEOTIDE SEQUENCE [LARGE SCALE GENOMIC DNA]</scope>
    <source>
        <strain evidence="1">0111107301</strain>
        <tissue evidence="1">Whole body</tissue>
    </source>
</reference>
<evidence type="ECO:0000313" key="1">
    <source>
        <dbReference type="EMBL" id="KOX72566.1"/>
    </source>
</evidence>
<dbReference type="AlphaFoldDB" id="A0A0M8ZYB3"/>